<keyword evidence="4" id="KW-1185">Reference proteome</keyword>
<dbReference type="Proteomes" id="UP000192578">
    <property type="component" value="Unassembled WGS sequence"/>
</dbReference>
<dbReference type="EMBL" id="MTYJ01000133">
    <property type="protein sequence ID" value="OQV12963.1"/>
    <property type="molecule type" value="Genomic_DNA"/>
</dbReference>
<feature type="domain" description="TPPC8 first Ig-like" evidence="2">
    <location>
        <begin position="675"/>
        <end position="866"/>
    </location>
</feature>
<dbReference type="PANTHER" id="PTHR12975:SF6">
    <property type="entry name" value="TRAFFICKING PROTEIN PARTICLE COMPLEX SUBUNIT 8"/>
    <property type="match status" value="1"/>
</dbReference>
<proteinExistence type="predicted"/>
<accession>A0A1W0WCT2</accession>
<dbReference type="InterPro" id="IPR058541">
    <property type="entry name" value="Ig_TPPC8_1st"/>
</dbReference>
<organism evidence="3 4">
    <name type="scientific">Hypsibius exemplaris</name>
    <name type="common">Freshwater tardigrade</name>
    <dbReference type="NCBI Taxonomy" id="2072580"/>
    <lineage>
        <taxon>Eukaryota</taxon>
        <taxon>Metazoa</taxon>
        <taxon>Ecdysozoa</taxon>
        <taxon>Tardigrada</taxon>
        <taxon>Eutardigrada</taxon>
        <taxon>Parachela</taxon>
        <taxon>Hypsibioidea</taxon>
        <taxon>Hypsibiidae</taxon>
        <taxon>Hypsibius</taxon>
    </lineage>
</organism>
<dbReference type="InterPro" id="IPR024420">
    <property type="entry name" value="TRAPP_III_complex_Trs85"/>
</dbReference>
<sequence>MAQSPISPKEVVQDCFPPRIACLWSEDAEEICRKNNLSVLQLLLPFCRPNAEMISSDLTNRRFYMKNFSLHLSTVEHAVPPNPTIARNLFHDAVAEAVDTFKPEEAAQLEVPLRDGTLIVSATTPWFDAFRDEYMRHFPICDYECIRDFLGCIFVVSTAVLDPITKAKALIEQQVQQQANQKYPRWFGPNILKFFIVLEDLSASTDESRVRGESAMHYFTSTYGEHNCWLLKINSRSPKDELDPWTTFTPFSRRRAGKVEADDAIVENGGDEGDGQGDGAVDDGPADHPLATRKSSQKSPSKVTEVVEIGKLLGQEDGERIRECLVAFTTKCLIPYAERQIRILNELIISKKGIHRTLVNATKKIFGPSGPPKPAQRASSTSNLSQVVYAGEAVELQNRKAGDLSFMFQLYDQAFQFFQSARRDYSADQAWNYYAAASEMCGLSAFLSPTAGFSSVNAKGFPIQYFEAAIKSYSDVSKTSPQSVRAIILATEVCKALHLYAEAAAFFKNRSPEDFDLLYGLFLEQAGHCFLRLPQAQSPRRFAFQMIFAGFRYFKAAQRKLGIFVYQLALKVLDGRGWIVAEDHIRLNIIRHCMTLRMFQESMPHFVSLLTGAQRQVPTQQVLILRDFIACHSILCGDEPVQQLCLPVIKMQNIRTVLGRPGEVDSHVVEVIDEEWLNLEEKMLETKGRSSHVFRHQQIVYSDRTDNRNRPQASVGDTVTIEVPMRNPIGVAILISSVRLEYEFHSKPAHTPPADGRASLEITGDPTELRLAPLETAPLTFVVHLGQSGALLITGMSYVLSVPPAESEAALRIPCRQKFAIQGARLNQSKQEKMSVLHGPDHRLDITVLPARGRLIAKWENFPRGVLSGQVVRLSLIVENQGGRPVDHLSIAASLPDVLVFLHSPKADNVVTLQIPSGSIEPGKKVTIIAVFVAPPVPGSYCLKTLLYYETAVSGDEKEKAAHRHQVWRMQHSFEVLPGLTIRGSLLPSVASRDEVIVNLQIAHVNEIQLQAIPLKLIEILSVNGHWRIDNLADQDSGDGAILTAEETFLTLLGRRVSEKLDDLSAFPVPAELDTSDMNFIKAARNLAGYISGNPAKPTRDPNAICLRLLWKVTLTSDGKPTNVYGLRFITFTVEQADAGGVACWDLRNPLLPQVVPDIAEILARPSNDPFTTSFLNLPVSAEETSNFDVIDWKVELPADEATLPRHLSVIVPLVVQLTCNVHVGSELADAADVLVSVELRTAVKCFPVGSRRQSVLLRQGAVTRLRFDYCFTASGTYNMAEFVFVKAVCSVIPELKVAKLQKPSDNQMLLRIG</sequence>
<feature type="compositionally biased region" description="Acidic residues" evidence="1">
    <location>
        <begin position="262"/>
        <end position="275"/>
    </location>
</feature>
<dbReference type="Pfam" id="PF24545">
    <property type="entry name" value="Ig_TPPC8_1st"/>
    <property type="match status" value="1"/>
</dbReference>
<dbReference type="Pfam" id="PF12739">
    <property type="entry name" value="TRAPPC-Trs85"/>
    <property type="match status" value="1"/>
</dbReference>
<protein>
    <submittedName>
        <fullName evidence="3">Trafficking protein particle complex subunit 8</fullName>
    </submittedName>
</protein>
<name>A0A1W0WCT2_HYPEX</name>
<feature type="region of interest" description="Disordered" evidence="1">
    <location>
        <begin position="259"/>
        <end position="302"/>
    </location>
</feature>
<reference evidence="4" key="1">
    <citation type="submission" date="2017-01" db="EMBL/GenBank/DDBJ databases">
        <title>Comparative genomics of anhydrobiosis in the tardigrade Hypsibius dujardini.</title>
        <authorList>
            <person name="Yoshida Y."/>
            <person name="Koutsovoulos G."/>
            <person name="Laetsch D."/>
            <person name="Stevens L."/>
            <person name="Kumar S."/>
            <person name="Horikawa D."/>
            <person name="Ishino K."/>
            <person name="Komine S."/>
            <person name="Tomita M."/>
            <person name="Blaxter M."/>
            <person name="Arakawa K."/>
        </authorList>
    </citation>
    <scope>NUCLEOTIDE SEQUENCE [LARGE SCALE GENOMIC DNA]</scope>
    <source>
        <strain evidence="4">Z151</strain>
    </source>
</reference>
<evidence type="ECO:0000313" key="4">
    <source>
        <dbReference type="Proteomes" id="UP000192578"/>
    </source>
</evidence>
<comment type="caution">
    <text evidence="3">The sequence shown here is derived from an EMBL/GenBank/DDBJ whole genome shotgun (WGS) entry which is preliminary data.</text>
</comment>
<dbReference type="OrthoDB" id="203724at2759"/>
<feature type="compositionally biased region" description="Polar residues" evidence="1">
    <location>
        <begin position="293"/>
        <end position="302"/>
    </location>
</feature>
<gene>
    <name evidence="3" type="ORF">BV898_12799</name>
</gene>
<evidence type="ECO:0000259" key="2">
    <source>
        <dbReference type="Pfam" id="PF24545"/>
    </source>
</evidence>
<evidence type="ECO:0000313" key="3">
    <source>
        <dbReference type="EMBL" id="OQV12963.1"/>
    </source>
</evidence>
<evidence type="ECO:0000256" key="1">
    <source>
        <dbReference type="SAM" id="MobiDB-lite"/>
    </source>
</evidence>
<dbReference type="GO" id="GO:1990072">
    <property type="term" value="C:TRAPPIII protein complex"/>
    <property type="evidence" value="ECO:0007669"/>
    <property type="project" value="TreeGrafter"/>
</dbReference>
<dbReference type="PANTHER" id="PTHR12975">
    <property type="entry name" value="TRANSPORT PROTEIN TRAPP"/>
    <property type="match status" value="1"/>
</dbReference>